<organism evidence="13 14">
    <name type="scientific">Notoacmeibacter marinus</name>
    <dbReference type="NCBI Taxonomy" id="1876515"/>
    <lineage>
        <taxon>Bacteria</taxon>
        <taxon>Pseudomonadati</taxon>
        <taxon>Pseudomonadota</taxon>
        <taxon>Alphaproteobacteria</taxon>
        <taxon>Hyphomicrobiales</taxon>
        <taxon>Notoacmeibacteraceae</taxon>
        <taxon>Notoacmeibacter</taxon>
    </lineage>
</organism>
<dbReference type="FunFam" id="3.40.50.300:FF:000053">
    <property type="entry name" value="Signal recognition particle receptor FtsY"/>
    <property type="match status" value="1"/>
</dbReference>
<dbReference type="SMART" id="SM00382">
    <property type="entry name" value="AAA"/>
    <property type="match status" value="1"/>
</dbReference>
<evidence type="ECO:0000256" key="10">
    <source>
        <dbReference type="HAMAP-Rule" id="MF_00920"/>
    </source>
</evidence>
<dbReference type="SUPFAM" id="SSF47364">
    <property type="entry name" value="Domain of the SRP/SRP receptor G-proteins"/>
    <property type="match status" value="1"/>
</dbReference>
<keyword evidence="7 10" id="KW-0472">Membrane</keyword>
<dbReference type="Gene3D" id="1.20.120.140">
    <property type="entry name" value="Signal recognition particle SRP54, nucleotide-binding domain"/>
    <property type="match status" value="1"/>
</dbReference>
<evidence type="ECO:0000256" key="7">
    <source>
        <dbReference type="ARBA" id="ARBA00023136"/>
    </source>
</evidence>
<dbReference type="InterPro" id="IPR003593">
    <property type="entry name" value="AAA+_ATPase"/>
</dbReference>
<dbReference type="InterPro" id="IPR042101">
    <property type="entry name" value="SRP54_N_sf"/>
</dbReference>
<feature type="binding site" evidence="10">
    <location>
        <begin position="400"/>
        <end position="403"/>
    </location>
    <ligand>
        <name>GTP</name>
        <dbReference type="ChEBI" id="CHEBI:37565"/>
    </ligand>
</feature>
<keyword evidence="2 10" id="KW-1003">Cell membrane</keyword>
<keyword evidence="8 10" id="KW-0675">Receptor</keyword>
<evidence type="ECO:0000259" key="12">
    <source>
        <dbReference type="PROSITE" id="PS00300"/>
    </source>
</evidence>
<dbReference type="InterPro" id="IPR036225">
    <property type="entry name" value="SRP/SRP_N"/>
</dbReference>
<dbReference type="HAMAP" id="MF_00920">
    <property type="entry name" value="FtsY"/>
    <property type="match status" value="1"/>
</dbReference>
<dbReference type="PANTHER" id="PTHR43134:SF1">
    <property type="entry name" value="SIGNAL RECOGNITION PARTICLE RECEPTOR SUBUNIT ALPHA"/>
    <property type="match status" value="1"/>
</dbReference>
<feature type="binding site" evidence="10">
    <location>
        <begin position="336"/>
        <end position="340"/>
    </location>
    <ligand>
        <name>GTP</name>
        <dbReference type="ChEBI" id="CHEBI:37565"/>
    </ligand>
</feature>
<evidence type="ECO:0000313" key="14">
    <source>
        <dbReference type="Proteomes" id="UP000215405"/>
    </source>
</evidence>
<comment type="function">
    <text evidence="10">Involved in targeting and insertion of nascent membrane proteins into the cytoplasmic membrane. Acts as a receptor for the complex formed by the signal recognition particle (SRP) and the ribosome-nascent chain (RNC). Interaction with SRP-RNC leads to the transfer of the RNC complex to the Sec translocase for insertion into the membrane, the hydrolysis of GTP by both Ffh and FtsY, and the dissociation of the SRP-FtsY complex into the individual components.</text>
</comment>
<evidence type="ECO:0000256" key="3">
    <source>
        <dbReference type="ARBA" id="ARBA00022490"/>
    </source>
</evidence>
<reference evidence="14" key="1">
    <citation type="journal article" date="2017" name="Int. J. Syst. Evol. Microbiol.">
        <title>Notoacmeibacter marinus gen. nov., sp. nov., isolated from the gut of a limpet and proposal of Notoacmeibacteraceae fam. nov. in the order Rhizobiales of the class Alphaproteobacteria.</title>
        <authorList>
            <person name="Huang Z."/>
            <person name="Guo F."/>
            <person name="Lai Q."/>
        </authorList>
    </citation>
    <scope>NUCLEOTIDE SEQUENCE [LARGE SCALE GENOMIC DNA]</scope>
    <source>
        <strain evidence="14">XMTR2A4</strain>
    </source>
</reference>
<dbReference type="InterPro" id="IPR013822">
    <property type="entry name" value="Signal_recog_particl_SRP54_hlx"/>
</dbReference>
<evidence type="ECO:0000256" key="9">
    <source>
        <dbReference type="ARBA" id="ARBA00048027"/>
    </source>
</evidence>
<comment type="subunit">
    <text evidence="10">Part of the signal recognition particle protein translocation system, which is composed of SRP and FtsY. SRP is a ribonucleoprotein composed of Ffh and a 4.5S RNA molecule.</text>
</comment>
<evidence type="ECO:0000256" key="5">
    <source>
        <dbReference type="ARBA" id="ARBA00022801"/>
    </source>
</evidence>
<dbReference type="GO" id="GO:0005525">
    <property type="term" value="F:GTP binding"/>
    <property type="evidence" value="ECO:0007669"/>
    <property type="project" value="UniProtKB-UniRule"/>
</dbReference>
<feature type="compositionally biased region" description="Basic and acidic residues" evidence="11">
    <location>
        <begin position="115"/>
        <end position="130"/>
    </location>
</feature>
<sequence length="454" mass="48380">MARGFLGKVFSFGRKAEEEDEPRAPDAPNDVSEDQSFAQAEGFAPDGTFQPSAETANIDDAAPAPPTEEQIAAEANPEPFVETLAEEVAEDRQSGDFASGDEKLTDPETPIEPDAPSRQERRLGEDRVRVGRSVERLGDASASPSRASWLGRLTGGLARSSRAMGENLSVAFAGRQLTEDALDDIEDALVSADLGVPTASSILETLRDARFGGDLTMDDVRKVVAREVEQTLAPVATPLELDLGHAPHVVLVVGVNGTGKTTTIGKLASKLTAGGLKVTMAAGDTFRAAAIEQLKIWAERTGSELVASEIGADAAALAYRGYERARENGSDVLIIDTAGRLQNKAELMDELAKIVRVLRKIDDSAPHTVLQTLDATTGQNAMRQVEMFQRISGVNGLVMTKLDGTARGGILVAIAEKFRLPVFFIGVGEGVEDLEPFEARDFARVIAGMEPDRA</sequence>
<dbReference type="RefSeq" id="WP_094076260.1">
    <property type="nucleotide sequence ID" value="NZ_NBYO01000001.1"/>
</dbReference>
<gene>
    <name evidence="10" type="primary">ftsY</name>
    <name evidence="13" type="ORF">B7H23_05200</name>
</gene>
<dbReference type="PANTHER" id="PTHR43134">
    <property type="entry name" value="SIGNAL RECOGNITION PARTICLE RECEPTOR SUBUNIT ALPHA"/>
    <property type="match status" value="1"/>
</dbReference>
<evidence type="ECO:0000313" key="13">
    <source>
        <dbReference type="EMBL" id="OXT02303.1"/>
    </source>
</evidence>
<proteinExistence type="inferred from homology"/>
<feature type="domain" description="SRP54-type proteins GTP-binding" evidence="12">
    <location>
        <begin position="421"/>
        <end position="434"/>
    </location>
</feature>
<keyword evidence="6 10" id="KW-0342">GTP-binding</keyword>
<comment type="subcellular location">
    <subcellularLocation>
        <location evidence="1">Cell inner membrane</location>
        <topology evidence="1">Peripheral membrane protein</topology>
        <orientation evidence="1">Cytoplasmic side</orientation>
    </subcellularLocation>
    <subcellularLocation>
        <location evidence="10">Cell membrane</location>
        <topology evidence="10">Peripheral membrane protein</topology>
        <orientation evidence="10">Cytoplasmic side</orientation>
    </subcellularLocation>
    <subcellularLocation>
        <location evidence="10">Cytoplasm</location>
    </subcellularLocation>
</comment>
<keyword evidence="4 10" id="KW-0547">Nucleotide-binding</keyword>
<dbReference type="AlphaFoldDB" id="A0A231V285"/>
<comment type="catalytic activity">
    <reaction evidence="9 10">
        <text>GTP + H2O = GDP + phosphate + H(+)</text>
        <dbReference type="Rhea" id="RHEA:19669"/>
        <dbReference type="ChEBI" id="CHEBI:15377"/>
        <dbReference type="ChEBI" id="CHEBI:15378"/>
        <dbReference type="ChEBI" id="CHEBI:37565"/>
        <dbReference type="ChEBI" id="CHEBI:43474"/>
        <dbReference type="ChEBI" id="CHEBI:58189"/>
        <dbReference type="EC" id="3.6.5.4"/>
    </reaction>
</comment>
<dbReference type="SMART" id="SM00963">
    <property type="entry name" value="SRP54_N"/>
    <property type="match status" value="1"/>
</dbReference>
<feature type="compositionally biased region" description="Basic and acidic residues" evidence="11">
    <location>
        <begin position="90"/>
        <end position="106"/>
    </location>
</feature>
<dbReference type="SMART" id="SM00962">
    <property type="entry name" value="SRP54"/>
    <property type="match status" value="1"/>
</dbReference>
<keyword evidence="3 10" id="KW-0963">Cytoplasm</keyword>
<dbReference type="Pfam" id="PF00448">
    <property type="entry name" value="SRP54"/>
    <property type="match status" value="1"/>
</dbReference>
<dbReference type="GO" id="GO:0006614">
    <property type="term" value="P:SRP-dependent cotranslational protein targeting to membrane"/>
    <property type="evidence" value="ECO:0007669"/>
    <property type="project" value="InterPro"/>
</dbReference>
<dbReference type="EC" id="3.6.5.4" evidence="10"/>
<comment type="caution">
    <text evidence="13">The sequence shown here is derived from an EMBL/GenBank/DDBJ whole genome shotgun (WGS) entry which is preliminary data.</text>
</comment>
<dbReference type="Proteomes" id="UP000215405">
    <property type="component" value="Unassembled WGS sequence"/>
</dbReference>
<dbReference type="InterPro" id="IPR000897">
    <property type="entry name" value="SRP54_GTPase_dom"/>
</dbReference>
<dbReference type="GO" id="GO:0005886">
    <property type="term" value="C:plasma membrane"/>
    <property type="evidence" value="ECO:0007669"/>
    <property type="project" value="UniProtKB-SubCell"/>
</dbReference>
<feature type="region of interest" description="Disordered" evidence="11">
    <location>
        <begin position="1"/>
        <end position="130"/>
    </location>
</feature>
<dbReference type="PROSITE" id="PS00300">
    <property type="entry name" value="SRP54"/>
    <property type="match status" value="1"/>
</dbReference>
<dbReference type="GO" id="GO:0005737">
    <property type="term" value="C:cytoplasm"/>
    <property type="evidence" value="ECO:0007669"/>
    <property type="project" value="UniProtKB-SubCell"/>
</dbReference>
<dbReference type="InterPro" id="IPR027417">
    <property type="entry name" value="P-loop_NTPase"/>
</dbReference>
<dbReference type="CDD" id="cd17874">
    <property type="entry name" value="FtsY"/>
    <property type="match status" value="1"/>
</dbReference>
<dbReference type="GO" id="GO:0003924">
    <property type="term" value="F:GTPase activity"/>
    <property type="evidence" value="ECO:0007669"/>
    <property type="project" value="UniProtKB-UniRule"/>
</dbReference>
<keyword evidence="14" id="KW-1185">Reference proteome</keyword>
<evidence type="ECO:0000256" key="2">
    <source>
        <dbReference type="ARBA" id="ARBA00022475"/>
    </source>
</evidence>
<feature type="binding site" evidence="10">
    <location>
        <begin position="254"/>
        <end position="261"/>
    </location>
    <ligand>
        <name>GTP</name>
        <dbReference type="ChEBI" id="CHEBI:37565"/>
    </ligand>
</feature>
<name>A0A231V285_9HYPH</name>
<accession>A0A231V285</accession>
<keyword evidence="5 10" id="KW-0378">Hydrolase</keyword>
<dbReference type="NCBIfam" id="TIGR00064">
    <property type="entry name" value="ftsY"/>
    <property type="match status" value="1"/>
</dbReference>
<dbReference type="SUPFAM" id="SSF52540">
    <property type="entry name" value="P-loop containing nucleoside triphosphate hydrolases"/>
    <property type="match status" value="1"/>
</dbReference>
<evidence type="ECO:0000256" key="6">
    <source>
        <dbReference type="ARBA" id="ARBA00023134"/>
    </source>
</evidence>
<evidence type="ECO:0000256" key="1">
    <source>
        <dbReference type="ARBA" id="ARBA00004515"/>
    </source>
</evidence>
<protein>
    <recommendedName>
        <fullName evidence="10">Signal recognition particle receptor FtsY</fullName>
        <shortName evidence="10">SRP receptor</shortName>
        <ecNumber evidence="10">3.6.5.4</ecNumber>
    </recommendedName>
</protein>
<dbReference type="EMBL" id="NBYO01000001">
    <property type="protein sequence ID" value="OXT02303.1"/>
    <property type="molecule type" value="Genomic_DNA"/>
</dbReference>
<dbReference type="GO" id="GO:0005047">
    <property type="term" value="F:signal recognition particle binding"/>
    <property type="evidence" value="ECO:0007669"/>
    <property type="project" value="TreeGrafter"/>
</dbReference>
<dbReference type="InterPro" id="IPR004390">
    <property type="entry name" value="SR_rcpt_FtsY"/>
</dbReference>
<dbReference type="Gene3D" id="3.40.50.300">
    <property type="entry name" value="P-loop containing nucleotide triphosphate hydrolases"/>
    <property type="match status" value="1"/>
</dbReference>
<dbReference type="Pfam" id="PF02881">
    <property type="entry name" value="SRP54_N"/>
    <property type="match status" value="1"/>
</dbReference>
<comment type="similarity">
    <text evidence="10">Belongs to the GTP-binding SRP family. FtsY subfamily.</text>
</comment>
<evidence type="ECO:0000256" key="4">
    <source>
        <dbReference type="ARBA" id="ARBA00022741"/>
    </source>
</evidence>
<evidence type="ECO:0000256" key="8">
    <source>
        <dbReference type="ARBA" id="ARBA00023170"/>
    </source>
</evidence>
<evidence type="ECO:0000256" key="11">
    <source>
        <dbReference type="SAM" id="MobiDB-lite"/>
    </source>
</evidence>